<organism evidence="2 3">
    <name type="scientific">Pseudovirgaria hyperparasitica</name>
    <dbReference type="NCBI Taxonomy" id="470096"/>
    <lineage>
        <taxon>Eukaryota</taxon>
        <taxon>Fungi</taxon>
        <taxon>Dikarya</taxon>
        <taxon>Ascomycota</taxon>
        <taxon>Pezizomycotina</taxon>
        <taxon>Dothideomycetes</taxon>
        <taxon>Dothideomycetes incertae sedis</taxon>
        <taxon>Acrospermales</taxon>
        <taxon>Acrospermaceae</taxon>
        <taxon>Pseudovirgaria</taxon>
    </lineage>
</organism>
<protein>
    <submittedName>
        <fullName evidence="2">Uncharacterized protein</fullName>
    </submittedName>
</protein>
<proteinExistence type="predicted"/>
<dbReference type="AlphaFoldDB" id="A0A6A6W7D8"/>
<gene>
    <name evidence="2" type="ORF">EJ05DRAFT_500324</name>
</gene>
<evidence type="ECO:0000256" key="1">
    <source>
        <dbReference type="SAM" id="MobiDB-lite"/>
    </source>
</evidence>
<keyword evidence="3" id="KW-1185">Reference proteome</keyword>
<accession>A0A6A6W7D8</accession>
<dbReference type="GeneID" id="54488033"/>
<dbReference type="EMBL" id="ML996571">
    <property type="protein sequence ID" value="KAF2758808.1"/>
    <property type="molecule type" value="Genomic_DNA"/>
</dbReference>
<name>A0A6A6W7D8_9PEZI</name>
<dbReference type="Proteomes" id="UP000799437">
    <property type="component" value="Unassembled WGS sequence"/>
</dbReference>
<feature type="region of interest" description="Disordered" evidence="1">
    <location>
        <begin position="36"/>
        <end position="66"/>
    </location>
</feature>
<sequence>MQMDTSTLIALGSLVATVIDETRQARVNKNMRMHEGAKTASLRSVESEKPQMHYPRFRRPDGDARQQQLNNCRNSQPSLSLKTRTSTTTSFSSTIKTTTITMDGELSNSHYIRRPSTFLSLVPVAHKDYEVKSQATSPVESKSPVNAKMSVESPVIKATEVEEHPIKTVRSDSTSSQASFAFLSLIPTQHQKTTF</sequence>
<dbReference type="RefSeq" id="XP_033601259.1">
    <property type="nucleotide sequence ID" value="XM_033746979.1"/>
</dbReference>
<reference evidence="2" key="1">
    <citation type="journal article" date="2020" name="Stud. Mycol.">
        <title>101 Dothideomycetes genomes: a test case for predicting lifestyles and emergence of pathogens.</title>
        <authorList>
            <person name="Haridas S."/>
            <person name="Albert R."/>
            <person name="Binder M."/>
            <person name="Bloem J."/>
            <person name="Labutti K."/>
            <person name="Salamov A."/>
            <person name="Andreopoulos B."/>
            <person name="Baker S."/>
            <person name="Barry K."/>
            <person name="Bills G."/>
            <person name="Bluhm B."/>
            <person name="Cannon C."/>
            <person name="Castanera R."/>
            <person name="Culley D."/>
            <person name="Daum C."/>
            <person name="Ezra D."/>
            <person name="Gonzalez J."/>
            <person name="Henrissat B."/>
            <person name="Kuo A."/>
            <person name="Liang C."/>
            <person name="Lipzen A."/>
            <person name="Lutzoni F."/>
            <person name="Magnuson J."/>
            <person name="Mondo S."/>
            <person name="Nolan M."/>
            <person name="Ohm R."/>
            <person name="Pangilinan J."/>
            <person name="Park H.-J."/>
            <person name="Ramirez L."/>
            <person name="Alfaro M."/>
            <person name="Sun H."/>
            <person name="Tritt A."/>
            <person name="Yoshinaga Y."/>
            <person name="Zwiers L.-H."/>
            <person name="Turgeon B."/>
            <person name="Goodwin S."/>
            <person name="Spatafora J."/>
            <person name="Crous P."/>
            <person name="Grigoriev I."/>
        </authorList>
    </citation>
    <scope>NUCLEOTIDE SEQUENCE</scope>
    <source>
        <strain evidence="2">CBS 121739</strain>
    </source>
</reference>
<evidence type="ECO:0000313" key="3">
    <source>
        <dbReference type="Proteomes" id="UP000799437"/>
    </source>
</evidence>
<evidence type="ECO:0000313" key="2">
    <source>
        <dbReference type="EMBL" id="KAF2758808.1"/>
    </source>
</evidence>